<gene>
    <name evidence="5" type="ORF">DIT97_07165</name>
</gene>
<comment type="similarity">
    <text evidence="2">Belongs to the glycosyl hydrolase 33 family.</text>
</comment>
<dbReference type="InterPro" id="IPR036278">
    <property type="entry name" value="Sialidase_sf"/>
</dbReference>
<evidence type="ECO:0000313" key="5">
    <source>
        <dbReference type="EMBL" id="HCO22832.1"/>
    </source>
</evidence>
<comment type="catalytic activity">
    <reaction evidence="1">
        <text>Hydrolysis of alpha-(2-&gt;3)-, alpha-(2-&gt;6)-, alpha-(2-&gt;8)- glycosidic linkages of terminal sialic acid residues in oligosaccharides, glycoproteins, glycolipids, colominic acid and synthetic substrates.</text>
        <dbReference type="EC" id="3.2.1.18"/>
    </reaction>
</comment>
<reference evidence="5 6" key="1">
    <citation type="journal article" date="2018" name="Nat. Biotechnol.">
        <title>A standardized bacterial taxonomy based on genome phylogeny substantially revises the tree of life.</title>
        <authorList>
            <person name="Parks D.H."/>
            <person name="Chuvochina M."/>
            <person name="Waite D.W."/>
            <person name="Rinke C."/>
            <person name="Skarshewski A."/>
            <person name="Chaumeil P.A."/>
            <person name="Hugenholtz P."/>
        </authorList>
    </citation>
    <scope>NUCLEOTIDE SEQUENCE [LARGE SCALE GENOMIC DNA]</scope>
    <source>
        <strain evidence="5">UBA9375</strain>
    </source>
</reference>
<dbReference type="GO" id="GO:0005737">
    <property type="term" value="C:cytoplasm"/>
    <property type="evidence" value="ECO:0007669"/>
    <property type="project" value="TreeGrafter"/>
</dbReference>
<dbReference type="CDD" id="cd15482">
    <property type="entry name" value="Sialidase_non-viral"/>
    <property type="match status" value="1"/>
</dbReference>
<comment type="caution">
    <text evidence="5">The sequence shown here is derived from an EMBL/GenBank/DDBJ whole genome shotgun (WGS) entry which is preliminary data.</text>
</comment>
<dbReference type="Proteomes" id="UP000263642">
    <property type="component" value="Unassembled WGS sequence"/>
</dbReference>
<evidence type="ECO:0000256" key="1">
    <source>
        <dbReference type="ARBA" id="ARBA00000427"/>
    </source>
</evidence>
<dbReference type="InterPro" id="IPR026856">
    <property type="entry name" value="Sialidase_fam"/>
</dbReference>
<dbReference type="GO" id="GO:0009313">
    <property type="term" value="P:oligosaccharide catabolic process"/>
    <property type="evidence" value="ECO:0007669"/>
    <property type="project" value="TreeGrafter"/>
</dbReference>
<evidence type="ECO:0000313" key="6">
    <source>
        <dbReference type="Proteomes" id="UP000263642"/>
    </source>
</evidence>
<sequence>MHSVTQSIRRLFLLPLLIFCSFYLIFGIVPSQIRAENAPTVPGTPIRVGSVVGGHIHPALCRGANGDLLAVYNENGGGGKELMLARSTDGGLTWSACQSIPTIKECSIYPGSLTTLKNNEIVLHWSCYRVEGTRRWRVPQFCTSKDHGVTWSPVTEIPLADYTNYTCLRHPILELDANRWVCPFYDRTVIYNRSKNMITPFGDGRNHGMVPLIRTNQGTLISGAPQNEAPVPSGKPGNMVFGLRSNDQGQSWQPLQSLPYFGVAGYDLAALKQGPVVLTSILYGVGRDDEWAYELQLSHDAGRTWDKDHAVIIYNPGRPIKGRGWPRTVQIDDKTLGTLFYDLDPHQTDGPGVFFVRTPLAALQTDEH</sequence>
<keyword evidence="4" id="KW-1133">Transmembrane helix</keyword>
<dbReference type="PANTHER" id="PTHR10628:SF30">
    <property type="entry name" value="EXO-ALPHA-SIALIDASE"/>
    <property type="match status" value="1"/>
</dbReference>
<dbReference type="SUPFAM" id="SSF50939">
    <property type="entry name" value="Sialidases"/>
    <property type="match status" value="1"/>
</dbReference>
<dbReference type="PANTHER" id="PTHR10628">
    <property type="entry name" value="SIALIDASE"/>
    <property type="match status" value="1"/>
</dbReference>
<accession>A0A3D3R406</accession>
<dbReference type="GO" id="GO:0004308">
    <property type="term" value="F:exo-alpha-sialidase activity"/>
    <property type="evidence" value="ECO:0007669"/>
    <property type="project" value="UniProtKB-EC"/>
</dbReference>
<evidence type="ECO:0000256" key="2">
    <source>
        <dbReference type="ARBA" id="ARBA00009348"/>
    </source>
</evidence>
<protein>
    <recommendedName>
        <fullName evidence="3">exo-alpha-sialidase</fullName>
        <ecNumber evidence="3">3.2.1.18</ecNumber>
    </recommendedName>
</protein>
<evidence type="ECO:0000256" key="3">
    <source>
        <dbReference type="ARBA" id="ARBA00012733"/>
    </source>
</evidence>
<keyword evidence="4" id="KW-0812">Transmembrane</keyword>
<dbReference type="GO" id="GO:0016020">
    <property type="term" value="C:membrane"/>
    <property type="evidence" value="ECO:0007669"/>
    <property type="project" value="TreeGrafter"/>
</dbReference>
<dbReference type="GO" id="GO:0006689">
    <property type="term" value="P:ganglioside catabolic process"/>
    <property type="evidence" value="ECO:0007669"/>
    <property type="project" value="TreeGrafter"/>
</dbReference>
<keyword evidence="4" id="KW-0472">Membrane</keyword>
<feature type="transmembrane region" description="Helical" evidence="4">
    <location>
        <begin position="12"/>
        <end position="29"/>
    </location>
</feature>
<dbReference type="EMBL" id="DQAY01000045">
    <property type="protein sequence ID" value="HCO22832.1"/>
    <property type="molecule type" value="Genomic_DNA"/>
</dbReference>
<name>A0A3D3R406_9PLAN</name>
<evidence type="ECO:0000256" key="4">
    <source>
        <dbReference type="SAM" id="Phobius"/>
    </source>
</evidence>
<dbReference type="EC" id="3.2.1.18" evidence="3"/>
<organism evidence="5 6">
    <name type="scientific">Gimesia maris</name>
    <dbReference type="NCBI Taxonomy" id="122"/>
    <lineage>
        <taxon>Bacteria</taxon>
        <taxon>Pseudomonadati</taxon>
        <taxon>Planctomycetota</taxon>
        <taxon>Planctomycetia</taxon>
        <taxon>Planctomycetales</taxon>
        <taxon>Planctomycetaceae</taxon>
        <taxon>Gimesia</taxon>
    </lineage>
</organism>
<dbReference type="Gene3D" id="2.120.10.10">
    <property type="match status" value="1"/>
</dbReference>
<proteinExistence type="inferred from homology"/>
<dbReference type="AlphaFoldDB" id="A0A3D3R406"/>